<accession>A0A8X7TW14</accession>
<sequence>MVASEKDRFDYLENLVLHGLNHHKVIKSLHRFQSMEHHLPDIPATQDTRFDQTGNDDNDMPGMNSVSAKVDVGGSTLEGAPTT</sequence>
<proteinExistence type="predicted"/>
<gene>
    <name evidence="2" type="ORF">Bca52824_075058</name>
</gene>
<keyword evidence="3" id="KW-1185">Reference proteome</keyword>
<comment type="caution">
    <text evidence="2">The sequence shown here is derived from an EMBL/GenBank/DDBJ whole genome shotgun (WGS) entry which is preliminary data.</text>
</comment>
<evidence type="ECO:0000313" key="2">
    <source>
        <dbReference type="EMBL" id="KAG2255764.1"/>
    </source>
</evidence>
<organism evidence="2 3">
    <name type="scientific">Brassica carinata</name>
    <name type="common">Ethiopian mustard</name>
    <name type="synonym">Abyssinian cabbage</name>
    <dbReference type="NCBI Taxonomy" id="52824"/>
    <lineage>
        <taxon>Eukaryota</taxon>
        <taxon>Viridiplantae</taxon>
        <taxon>Streptophyta</taxon>
        <taxon>Embryophyta</taxon>
        <taxon>Tracheophyta</taxon>
        <taxon>Spermatophyta</taxon>
        <taxon>Magnoliopsida</taxon>
        <taxon>eudicotyledons</taxon>
        <taxon>Gunneridae</taxon>
        <taxon>Pentapetalae</taxon>
        <taxon>rosids</taxon>
        <taxon>malvids</taxon>
        <taxon>Brassicales</taxon>
        <taxon>Brassicaceae</taxon>
        <taxon>Brassiceae</taxon>
        <taxon>Brassica</taxon>
    </lineage>
</organism>
<feature type="region of interest" description="Disordered" evidence="1">
    <location>
        <begin position="37"/>
        <end position="83"/>
    </location>
</feature>
<evidence type="ECO:0000313" key="3">
    <source>
        <dbReference type="Proteomes" id="UP000886595"/>
    </source>
</evidence>
<dbReference type="EMBL" id="JAAMPC010000015">
    <property type="protein sequence ID" value="KAG2255764.1"/>
    <property type="molecule type" value="Genomic_DNA"/>
</dbReference>
<dbReference type="Proteomes" id="UP000886595">
    <property type="component" value="Unassembled WGS sequence"/>
</dbReference>
<protein>
    <submittedName>
        <fullName evidence="2">Uncharacterized protein</fullName>
    </submittedName>
</protein>
<evidence type="ECO:0000256" key="1">
    <source>
        <dbReference type="SAM" id="MobiDB-lite"/>
    </source>
</evidence>
<dbReference type="OrthoDB" id="10401931at2759"/>
<dbReference type="AlphaFoldDB" id="A0A8X7TW14"/>
<name>A0A8X7TW14_BRACI</name>
<reference evidence="2 3" key="1">
    <citation type="submission" date="2020-02" db="EMBL/GenBank/DDBJ databases">
        <authorList>
            <person name="Ma Q."/>
            <person name="Huang Y."/>
            <person name="Song X."/>
            <person name="Pei D."/>
        </authorList>
    </citation>
    <scope>NUCLEOTIDE SEQUENCE [LARGE SCALE GENOMIC DNA]</scope>
    <source>
        <strain evidence="2">Sxm20200214</strain>
        <tissue evidence="2">Leaf</tissue>
    </source>
</reference>